<keyword evidence="2" id="KW-1185">Reference proteome</keyword>
<proteinExistence type="predicted"/>
<dbReference type="EMBL" id="CP076136">
    <property type="protein sequence ID" value="QWG22316.1"/>
    <property type="molecule type" value="Genomic_DNA"/>
</dbReference>
<evidence type="ECO:0000313" key="2">
    <source>
        <dbReference type="Proteomes" id="UP000676951"/>
    </source>
</evidence>
<name>A0A975NX16_9BRAD</name>
<reference evidence="1 2" key="1">
    <citation type="submission" date="2021-06" db="EMBL/GenBank/DDBJ databases">
        <title>Bradyrhizobium sp. S2-11-4 Genome sequencing.</title>
        <authorList>
            <person name="Jin L."/>
        </authorList>
    </citation>
    <scope>NUCLEOTIDE SEQUENCE [LARGE SCALE GENOMIC DNA]</scope>
    <source>
        <strain evidence="1 2">S2-11-4</strain>
    </source>
</reference>
<gene>
    <name evidence="1" type="ORF">KMZ93_20405</name>
</gene>
<sequence length="86" mass="9351">MGLDGRPIAGSAVGSLGAQISDTTAKNTYRSFIRNGLTNPQNILEAGWDFLVYPVMRQGGYVRYDGRKSTQILRDCEILIAGYGGH</sequence>
<organism evidence="1 2">
    <name type="scientific">Bradyrhizobium sediminis</name>
    <dbReference type="NCBI Taxonomy" id="2840469"/>
    <lineage>
        <taxon>Bacteria</taxon>
        <taxon>Pseudomonadati</taxon>
        <taxon>Pseudomonadota</taxon>
        <taxon>Alphaproteobacteria</taxon>
        <taxon>Hyphomicrobiales</taxon>
        <taxon>Nitrobacteraceae</taxon>
        <taxon>Bradyrhizobium</taxon>
    </lineage>
</organism>
<protein>
    <submittedName>
        <fullName evidence="1">Uncharacterized protein</fullName>
    </submittedName>
</protein>
<evidence type="ECO:0000313" key="1">
    <source>
        <dbReference type="EMBL" id="QWG22316.1"/>
    </source>
</evidence>
<dbReference type="Proteomes" id="UP000676951">
    <property type="component" value="Chromosome"/>
</dbReference>
<dbReference type="AlphaFoldDB" id="A0A975NX16"/>
<accession>A0A975NX16</accession>
<dbReference type="RefSeq" id="WP_215603085.1">
    <property type="nucleotide sequence ID" value="NZ_CP076136.1"/>
</dbReference>